<keyword evidence="1" id="KW-0540">Nuclease</keyword>
<comment type="caution">
    <text evidence="5">The sequence shown here is derived from an EMBL/GenBank/DDBJ whole genome shotgun (WGS) entry which is preliminary data.</text>
</comment>
<dbReference type="SMART" id="SM00318">
    <property type="entry name" value="SNc"/>
    <property type="match status" value="1"/>
</dbReference>
<dbReference type="PANTHER" id="PTHR12302:SF3">
    <property type="entry name" value="SERINE_THREONINE-PROTEIN KINASE 31"/>
    <property type="match status" value="1"/>
</dbReference>
<feature type="domain" description="TNase-like" evidence="4">
    <location>
        <begin position="52"/>
        <end position="185"/>
    </location>
</feature>
<dbReference type="Gene3D" id="2.40.50.90">
    <property type="match status" value="1"/>
</dbReference>
<dbReference type="SUPFAM" id="SSF50199">
    <property type="entry name" value="Staphylococcal nuclease"/>
    <property type="match status" value="1"/>
</dbReference>
<dbReference type="Proteomes" id="UP001596492">
    <property type="component" value="Unassembled WGS sequence"/>
</dbReference>
<reference evidence="6" key="1">
    <citation type="journal article" date="2019" name="Int. J. Syst. Evol. Microbiol.">
        <title>The Global Catalogue of Microorganisms (GCM) 10K type strain sequencing project: providing services to taxonomists for standard genome sequencing and annotation.</title>
        <authorList>
            <consortium name="The Broad Institute Genomics Platform"/>
            <consortium name="The Broad Institute Genome Sequencing Center for Infectious Disease"/>
            <person name="Wu L."/>
            <person name="Ma J."/>
        </authorList>
    </citation>
    <scope>NUCLEOTIDE SEQUENCE [LARGE SCALE GENOMIC DNA]</scope>
    <source>
        <strain evidence="6">CCUG 51308</strain>
    </source>
</reference>
<dbReference type="PROSITE" id="PS50830">
    <property type="entry name" value="TNASE_3"/>
    <property type="match status" value="1"/>
</dbReference>
<keyword evidence="2" id="KW-0255">Endonuclease</keyword>
<keyword evidence="6" id="KW-1185">Reference proteome</keyword>
<dbReference type="EMBL" id="JBHTBR010000002">
    <property type="protein sequence ID" value="MFC7291328.1"/>
    <property type="molecule type" value="Genomic_DNA"/>
</dbReference>
<evidence type="ECO:0000313" key="5">
    <source>
        <dbReference type="EMBL" id="MFC7291328.1"/>
    </source>
</evidence>
<organism evidence="5 6">
    <name type="scientific">Hirschia litorea</name>
    <dbReference type="NCBI Taxonomy" id="1199156"/>
    <lineage>
        <taxon>Bacteria</taxon>
        <taxon>Pseudomonadati</taxon>
        <taxon>Pseudomonadota</taxon>
        <taxon>Alphaproteobacteria</taxon>
        <taxon>Hyphomonadales</taxon>
        <taxon>Hyphomonadaceae</taxon>
        <taxon>Hirschia</taxon>
    </lineage>
</organism>
<dbReference type="RefSeq" id="WP_382166522.1">
    <property type="nucleotide sequence ID" value="NZ_JBHTBR010000002.1"/>
</dbReference>
<gene>
    <name evidence="5" type="ORF">ACFQS8_06845</name>
</gene>
<name>A0ABW2IK96_9PROT</name>
<evidence type="ECO:0000259" key="4">
    <source>
        <dbReference type="PROSITE" id="PS50830"/>
    </source>
</evidence>
<dbReference type="Pfam" id="PF00565">
    <property type="entry name" value="SNase"/>
    <property type="match status" value="1"/>
</dbReference>
<accession>A0ABW2IK96</accession>
<dbReference type="PANTHER" id="PTHR12302">
    <property type="entry name" value="EBNA2 BINDING PROTEIN P100"/>
    <property type="match status" value="1"/>
</dbReference>
<sequence>MKISKYIAKPSIHARKTSETSLNRRLVLSGLGGALFLSNCRTEPAIHAGLTAGETGRVQDVRDGDSLVLDTGLSVRLAAIEAPRKAWKQREADAFGEEAANALTFAAIGRKCQLFYGGLTRDKYARAIAHVFVENELGAMVWLNGAMISQGCARVRSWADNAARVRDLYSLEAKAREKKAGLWALPEYQLLSPNDLTSAPYGLAIVEGRVSHLSETLQADSFCEAGNDGMLRLSLGLGLTRSDERLPIAVGNEIRVRSSSRRKKNAAGNYSGGAFLVPDHWGQFELI</sequence>
<keyword evidence="3" id="KW-0378">Hydrolase</keyword>
<dbReference type="InterPro" id="IPR016071">
    <property type="entry name" value="Staphylococal_nuclease_OB-fold"/>
</dbReference>
<proteinExistence type="predicted"/>
<evidence type="ECO:0000256" key="1">
    <source>
        <dbReference type="ARBA" id="ARBA00022722"/>
    </source>
</evidence>
<evidence type="ECO:0000256" key="2">
    <source>
        <dbReference type="ARBA" id="ARBA00022759"/>
    </source>
</evidence>
<evidence type="ECO:0000313" key="6">
    <source>
        <dbReference type="Proteomes" id="UP001596492"/>
    </source>
</evidence>
<protein>
    <submittedName>
        <fullName evidence="5">Thermonuclease family protein</fullName>
    </submittedName>
</protein>
<evidence type="ECO:0000256" key="3">
    <source>
        <dbReference type="ARBA" id="ARBA00022801"/>
    </source>
</evidence>
<dbReference type="InterPro" id="IPR035437">
    <property type="entry name" value="SNase_OB-fold_sf"/>
</dbReference>